<evidence type="ECO:0000256" key="1">
    <source>
        <dbReference type="SAM" id="MobiDB-lite"/>
    </source>
</evidence>
<dbReference type="PROSITE" id="PS50006">
    <property type="entry name" value="FHA_DOMAIN"/>
    <property type="match status" value="1"/>
</dbReference>
<name>A0A518CQ41_9PLAN</name>
<proteinExistence type="predicted"/>
<sequence>MSLYLMPVGEGRRIPIKKTVVFIGRHPDCDVVLSKSLKVSRRHCCLALVNNKLMIRDLGSTNGVHVNGRRIKREEVLRLGDELVVGDVAFILKARQSDADAPVEDIETDIHAANATNLDQIEEHLQQRDQSHDQHNNDPEEDPLQVKLNEVDPDKSRLTKAPPSSPADLSAEESQELQERSIYEMNEDEVKSDNQKYHPEDSSIFK</sequence>
<dbReference type="SMART" id="SM00240">
    <property type="entry name" value="FHA"/>
    <property type="match status" value="1"/>
</dbReference>
<protein>
    <submittedName>
        <fullName evidence="3">Glycogen accumulation regulator GarA</fullName>
    </submittedName>
</protein>
<evidence type="ECO:0000259" key="2">
    <source>
        <dbReference type="PROSITE" id="PS50006"/>
    </source>
</evidence>
<accession>A0A518CQ41</accession>
<reference evidence="3 4" key="1">
    <citation type="submission" date="2019-02" db="EMBL/GenBank/DDBJ databases">
        <title>Deep-cultivation of Planctomycetes and their phenomic and genomic characterization uncovers novel biology.</title>
        <authorList>
            <person name="Wiegand S."/>
            <person name="Jogler M."/>
            <person name="Boedeker C."/>
            <person name="Pinto D."/>
            <person name="Vollmers J."/>
            <person name="Rivas-Marin E."/>
            <person name="Kohn T."/>
            <person name="Peeters S.H."/>
            <person name="Heuer A."/>
            <person name="Rast P."/>
            <person name="Oberbeckmann S."/>
            <person name="Bunk B."/>
            <person name="Jeske O."/>
            <person name="Meyerdierks A."/>
            <person name="Storesund J.E."/>
            <person name="Kallscheuer N."/>
            <person name="Luecker S."/>
            <person name="Lage O.M."/>
            <person name="Pohl T."/>
            <person name="Merkel B.J."/>
            <person name="Hornburger P."/>
            <person name="Mueller R.-W."/>
            <person name="Bruemmer F."/>
            <person name="Labrenz M."/>
            <person name="Spormann A.M."/>
            <person name="Op den Camp H."/>
            <person name="Overmann J."/>
            <person name="Amann R."/>
            <person name="Jetten M.S.M."/>
            <person name="Mascher T."/>
            <person name="Medema M.H."/>
            <person name="Devos D.P."/>
            <person name="Kaster A.-K."/>
            <person name="Ovreas L."/>
            <person name="Rohde M."/>
            <person name="Galperin M.Y."/>
            <person name="Jogler C."/>
        </authorList>
    </citation>
    <scope>NUCLEOTIDE SEQUENCE [LARGE SCALE GENOMIC DNA]</scope>
    <source>
        <strain evidence="3 4">Pla110</strain>
    </source>
</reference>
<dbReference type="OrthoDB" id="277679at2"/>
<dbReference type="RefSeq" id="WP_144996590.1">
    <property type="nucleotide sequence ID" value="NZ_CP036281.1"/>
</dbReference>
<feature type="region of interest" description="Disordered" evidence="1">
    <location>
        <begin position="125"/>
        <end position="144"/>
    </location>
</feature>
<feature type="compositionally biased region" description="Basic and acidic residues" evidence="1">
    <location>
        <begin position="177"/>
        <end position="206"/>
    </location>
</feature>
<dbReference type="InterPro" id="IPR000253">
    <property type="entry name" value="FHA_dom"/>
</dbReference>
<dbReference type="InterPro" id="IPR008984">
    <property type="entry name" value="SMAD_FHA_dom_sf"/>
</dbReference>
<gene>
    <name evidence="3" type="primary">garA_2</name>
    <name evidence="3" type="ORF">Pla110_30760</name>
</gene>
<dbReference type="Gene3D" id="2.60.200.20">
    <property type="match status" value="1"/>
</dbReference>
<feature type="domain" description="FHA" evidence="2">
    <location>
        <begin position="21"/>
        <end position="71"/>
    </location>
</feature>
<dbReference type="KEGG" id="plon:Pla110_30760"/>
<dbReference type="PANTHER" id="PTHR23308">
    <property type="entry name" value="NUCLEAR INHIBITOR OF PROTEIN PHOSPHATASE-1"/>
    <property type="match status" value="1"/>
</dbReference>
<evidence type="ECO:0000313" key="4">
    <source>
        <dbReference type="Proteomes" id="UP000317178"/>
    </source>
</evidence>
<evidence type="ECO:0000313" key="3">
    <source>
        <dbReference type="EMBL" id="QDU81335.1"/>
    </source>
</evidence>
<organism evidence="3 4">
    <name type="scientific">Polystyrenella longa</name>
    <dbReference type="NCBI Taxonomy" id="2528007"/>
    <lineage>
        <taxon>Bacteria</taxon>
        <taxon>Pseudomonadati</taxon>
        <taxon>Planctomycetota</taxon>
        <taxon>Planctomycetia</taxon>
        <taxon>Planctomycetales</taxon>
        <taxon>Planctomycetaceae</taxon>
        <taxon>Polystyrenella</taxon>
    </lineage>
</organism>
<dbReference type="InterPro" id="IPR050923">
    <property type="entry name" value="Cell_Proc_Reg/RNA_Proc"/>
</dbReference>
<dbReference type="Proteomes" id="UP000317178">
    <property type="component" value="Chromosome"/>
</dbReference>
<dbReference type="SUPFAM" id="SSF49879">
    <property type="entry name" value="SMAD/FHA domain"/>
    <property type="match status" value="1"/>
</dbReference>
<dbReference type="CDD" id="cd00060">
    <property type="entry name" value="FHA"/>
    <property type="match status" value="1"/>
</dbReference>
<keyword evidence="4" id="KW-1185">Reference proteome</keyword>
<dbReference type="Pfam" id="PF00498">
    <property type="entry name" value="FHA"/>
    <property type="match status" value="1"/>
</dbReference>
<dbReference type="EMBL" id="CP036281">
    <property type="protein sequence ID" value="QDU81335.1"/>
    <property type="molecule type" value="Genomic_DNA"/>
</dbReference>
<feature type="compositionally biased region" description="Basic and acidic residues" evidence="1">
    <location>
        <begin position="125"/>
        <end position="138"/>
    </location>
</feature>
<dbReference type="AlphaFoldDB" id="A0A518CQ41"/>
<feature type="region of interest" description="Disordered" evidence="1">
    <location>
        <begin position="149"/>
        <end position="206"/>
    </location>
</feature>